<dbReference type="EMBL" id="JALLPB020000469">
    <property type="protein sequence ID" value="KAL3808795.1"/>
    <property type="molecule type" value="Genomic_DNA"/>
</dbReference>
<dbReference type="InterPro" id="IPR011009">
    <property type="entry name" value="Kinase-like_dom_sf"/>
</dbReference>
<name>A0ABD3R709_9STRA</name>
<comment type="caution">
    <text evidence="2">The sequence shown here is derived from an EMBL/GenBank/DDBJ whole genome shotgun (WGS) entry which is preliminary data.</text>
</comment>
<dbReference type="SUPFAM" id="SSF56112">
    <property type="entry name" value="Protein kinase-like (PK-like)"/>
    <property type="match status" value="1"/>
</dbReference>
<sequence length="309" mass="33862">THEALVEAFGEDYEARGLVVVRNESRTTGGGGRYRGILGSGCAAQVHGGTLHSRSVAIKVLHPNTRRLVERDLDMMRHIADIVDAILPFEAIRMLSLPRAVSNFASVMERQVDLRIEGDNLRAFRENFGCSSRYDDDGTVTFPCPELGWVSERVLVERHAGDDAVPISSYLLDVSPEGLQRRKEIAGPLLLAFLKMVFIDNFIHADLHPGYERCTSIPGGKHAFASGVSYIVSKFHDRRNQGLTLGAVRVGALLGQVLDLCRRHRVEIDPAMSTVVVSMLVLEGLGRSLDPDLNLMKAAMPLLLAGGKV</sequence>
<dbReference type="Proteomes" id="UP001530377">
    <property type="component" value="Unassembled WGS sequence"/>
</dbReference>
<accession>A0ABD3R709</accession>
<evidence type="ECO:0000313" key="2">
    <source>
        <dbReference type="EMBL" id="KAL3808795.1"/>
    </source>
</evidence>
<feature type="domain" description="ABC1 atypical kinase-like" evidence="1">
    <location>
        <begin position="39"/>
        <end position="210"/>
    </location>
</feature>
<dbReference type="AlphaFoldDB" id="A0ABD3R709"/>
<gene>
    <name evidence="2" type="ORF">ACHAXA_011179</name>
</gene>
<proteinExistence type="predicted"/>
<evidence type="ECO:0000313" key="3">
    <source>
        <dbReference type="Proteomes" id="UP001530377"/>
    </source>
</evidence>
<evidence type="ECO:0000259" key="1">
    <source>
        <dbReference type="Pfam" id="PF03109"/>
    </source>
</evidence>
<organism evidence="2 3">
    <name type="scientific">Cyclostephanos tholiformis</name>
    <dbReference type="NCBI Taxonomy" id="382380"/>
    <lineage>
        <taxon>Eukaryota</taxon>
        <taxon>Sar</taxon>
        <taxon>Stramenopiles</taxon>
        <taxon>Ochrophyta</taxon>
        <taxon>Bacillariophyta</taxon>
        <taxon>Coscinodiscophyceae</taxon>
        <taxon>Thalassiosirophycidae</taxon>
        <taxon>Stephanodiscales</taxon>
        <taxon>Stephanodiscaceae</taxon>
        <taxon>Cyclostephanos</taxon>
    </lineage>
</organism>
<keyword evidence="3" id="KW-1185">Reference proteome</keyword>
<dbReference type="Pfam" id="PF03109">
    <property type="entry name" value="ABC1"/>
    <property type="match status" value="1"/>
</dbReference>
<dbReference type="PANTHER" id="PTHR45890:SF1">
    <property type="entry name" value="AARF DOMAIN CONTAINING KINASE 2"/>
    <property type="match status" value="1"/>
</dbReference>
<feature type="non-terminal residue" evidence="2">
    <location>
        <position position="1"/>
    </location>
</feature>
<dbReference type="InterPro" id="IPR052402">
    <property type="entry name" value="ADCK_kinase"/>
</dbReference>
<protein>
    <recommendedName>
        <fullName evidence="1">ABC1 atypical kinase-like domain-containing protein</fullName>
    </recommendedName>
</protein>
<dbReference type="PANTHER" id="PTHR45890">
    <property type="entry name" value="AARF DOMAIN CONTAINING KINASE 2 (PREDICTED)"/>
    <property type="match status" value="1"/>
</dbReference>
<reference evidence="2 3" key="1">
    <citation type="submission" date="2024-10" db="EMBL/GenBank/DDBJ databases">
        <title>Updated reference genomes for cyclostephanoid diatoms.</title>
        <authorList>
            <person name="Roberts W.R."/>
            <person name="Alverson A.J."/>
        </authorList>
    </citation>
    <scope>NUCLEOTIDE SEQUENCE [LARGE SCALE GENOMIC DNA]</scope>
    <source>
        <strain evidence="2 3">AJA228-03</strain>
    </source>
</reference>
<dbReference type="InterPro" id="IPR004147">
    <property type="entry name" value="ABC1_dom"/>
</dbReference>